<feature type="transmembrane region" description="Helical" evidence="8">
    <location>
        <begin position="156"/>
        <end position="176"/>
    </location>
</feature>
<feature type="transmembrane region" description="Helical" evidence="8">
    <location>
        <begin position="218"/>
        <end position="238"/>
    </location>
</feature>
<dbReference type="Pfam" id="PF03547">
    <property type="entry name" value="Mem_trans"/>
    <property type="match status" value="2"/>
</dbReference>
<dbReference type="GO" id="GO:0005886">
    <property type="term" value="C:plasma membrane"/>
    <property type="evidence" value="ECO:0007669"/>
    <property type="project" value="UniProtKB-SubCell"/>
</dbReference>
<evidence type="ECO:0000256" key="4">
    <source>
        <dbReference type="ARBA" id="ARBA00022475"/>
    </source>
</evidence>
<dbReference type="OrthoDB" id="9810457at2"/>
<sequence>MMTLTVLVPIFAMLALGFAAARSGLLTAEANGGLLKLVACFAIPALLFRSLAGGAQAAGDGEIALIYLLGCAALLVIAFIYGRLALGLSLAECVVFGMGVIYSNSSLIGVPIAQALLGNQGVALLSQIIAIHTIVLIPLATLLLAFGNSARGGSKALISAISNPMTIALAAGLVWRRTGLAVPEPIDHVIGMLAAAAPALSLIALGATVARVPLPTNFAAPVAAVVLKLVIHPLLIWSITRAMGLPKEQILIATMTAALPPGINVYVLASHFGRHTEDAARSFALATTLSVVSISIVIQAIAWR</sequence>
<keyword evidence="10" id="KW-1185">Reference proteome</keyword>
<feature type="transmembrane region" description="Helical" evidence="8">
    <location>
        <begin position="33"/>
        <end position="52"/>
    </location>
</feature>
<dbReference type="InterPro" id="IPR038770">
    <property type="entry name" value="Na+/solute_symporter_sf"/>
</dbReference>
<evidence type="ECO:0000256" key="2">
    <source>
        <dbReference type="ARBA" id="ARBA00010145"/>
    </source>
</evidence>
<dbReference type="PANTHER" id="PTHR36838:SF1">
    <property type="entry name" value="SLR1864 PROTEIN"/>
    <property type="match status" value="1"/>
</dbReference>
<keyword evidence="4" id="KW-1003">Cell membrane</keyword>
<keyword evidence="3" id="KW-0813">Transport</keyword>
<comment type="caution">
    <text evidence="9">The sequence shown here is derived from an EMBL/GenBank/DDBJ whole genome shotgun (WGS) entry which is preliminary data.</text>
</comment>
<evidence type="ECO:0000256" key="7">
    <source>
        <dbReference type="ARBA" id="ARBA00023136"/>
    </source>
</evidence>
<reference evidence="9 10" key="1">
    <citation type="submission" date="2015-09" db="EMBL/GenBank/DDBJ databases">
        <title>Draft Genome Sequence of Bradyrhizobium manausense Strain BR 3351T, a Novel Symbiotic Nitrogen-Fixing Alphaproteobacterium Isolated from Brazilian Amazon Rain Forest.</title>
        <authorList>
            <person name="De Araujo J.L."/>
            <person name="Zilli J.E."/>
        </authorList>
    </citation>
    <scope>NUCLEOTIDE SEQUENCE [LARGE SCALE GENOMIC DNA]</scope>
    <source>
        <strain evidence="9 10">BR3351</strain>
    </source>
</reference>
<dbReference type="InterPro" id="IPR004776">
    <property type="entry name" value="Mem_transp_PIN-like"/>
</dbReference>
<evidence type="ECO:0008006" key="11">
    <source>
        <dbReference type="Google" id="ProtNLM"/>
    </source>
</evidence>
<comment type="subcellular location">
    <subcellularLocation>
        <location evidence="1">Cell membrane</location>
        <topology evidence="1">Multi-pass membrane protein</topology>
    </subcellularLocation>
</comment>
<dbReference type="AlphaFoldDB" id="A0A0R3E6F2"/>
<keyword evidence="5 8" id="KW-0812">Transmembrane</keyword>
<name>A0A0R3E6F2_9BRAD</name>
<dbReference type="EMBL" id="LJYG01000002">
    <property type="protein sequence ID" value="KRQ17705.1"/>
    <property type="molecule type" value="Genomic_DNA"/>
</dbReference>
<evidence type="ECO:0000256" key="3">
    <source>
        <dbReference type="ARBA" id="ARBA00022448"/>
    </source>
</evidence>
<feature type="transmembrane region" description="Helical" evidence="8">
    <location>
        <begin position="64"/>
        <end position="82"/>
    </location>
</feature>
<feature type="transmembrane region" description="Helical" evidence="8">
    <location>
        <begin position="88"/>
        <end position="110"/>
    </location>
</feature>
<gene>
    <name evidence="9" type="ORF">AOQ71_00090</name>
</gene>
<dbReference type="RefSeq" id="WP_057740266.1">
    <property type="nucleotide sequence ID" value="NZ_LJYG01000002.1"/>
</dbReference>
<evidence type="ECO:0000256" key="8">
    <source>
        <dbReference type="SAM" id="Phobius"/>
    </source>
</evidence>
<dbReference type="GO" id="GO:0055085">
    <property type="term" value="P:transmembrane transport"/>
    <property type="evidence" value="ECO:0007669"/>
    <property type="project" value="InterPro"/>
</dbReference>
<evidence type="ECO:0000256" key="5">
    <source>
        <dbReference type="ARBA" id="ARBA00022692"/>
    </source>
</evidence>
<feature type="transmembrane region" description="Helical" evidence="8">
    <location>
        <begin position="281"/>
        <end position="303"/>
    </location>
</feature>
<dbReference type="PANTHER" id="PTHR36838">
    <property type="entry name" value="AUXIN EFFLUX CARRIER FAMILY PROTEIN"/>
    <property type="match status" value="1"/>
</dbReference>
<evidence type="ECO:0000256" key="6">
    <source>
        <dbReference type="ARBA" id="ARBA00022989"/>
    </source>
</evidence>
<feature type="transmembrane region" description="Helical" evidence="8">
    <location>
        <begin position="250"/>
        <end position="269"/>
    </location>
</feature>
<dbReference type="Proteomes" id="UP000051936">
    <property type="component" value="Unassembled WGS sequence"/>
</dbReference>
<comment type="similarity">
    <text evidence="2">Belongs to the auxin efflux carrier (TC 2.A.69) family.</text>
</comment>
<keyword evidence="6 8" id="KW-1133">Transmembrane helix</keyword>
<feature type="transmembrane region" description="Helical" evidence="8">
    <location>
        <begin position="188"/>
        <end position="212"/>
    </location>
</feature>
<organism evidence="9 10">
    <name type="scientific">Bradyrhizobium manausense</name>
    <dbReference type="NCBI Taxonomy" id="989370"/>
    <lineage>
        <taxon>Bacteria</taxon>
        <taxon>Pseudomonadati</taxon>
        <taxon>Pseudomonadota</taxon>
        <taxon>Alphaproteobacteria</taxon>
        <taxon>Hyphomicrobiales</taxon>
        <taxon>Nitrobacteraceae</taxon>
        <taxon>Bradyrhizobium</taxon>
    </lineage>
</organism>
<feature type="transmembrane region" description="Helical" evidence="8">
    <location>
        <begin position="122"/>
        <end position="144"/>
    </location>
</feature>
<proteinExistence type="inferred from homology"/>
<accession>A0A0R3E6F2</accession>
<evidence type="ECO:0000256" key="1">
    <source>
        <dbReference type="ARBA" id="ARBA00004651"/>
    </source>
</evidence>
<protein>
    <recommendedName>
        <fullName evidence="11">Transporter</fullName>
    </recommendedName>
</protein>
<dbReference type="Gene3D" id="1.20.1530.20">
    <property type="match status" value="1"/>
</dbReference>
<keyword evidence="7 8" id="KW-0472">Membrane</keyword>
<evidence type="ECO:0000313" key="10">
    <source>
        <dbReference type="Proteomes" id="UP000051936"/>
    </source>
</evidence>
<dbReference type="STRING" id="989370.AOQ71_00090"/>
<evidence type="ECO:0000313" key="9">
    <source>
        <dbReference type="EMBL" id="KRQ17705.1"/>
    </source>
</evidence>